<evidence type="ECO:0000259" key="2">
    <source>
        <dbReference type="PROSITE" id="PS51925"/>
    </source>
</evidence>
<feature type="compositionally biased region" description="Basic residues" evidence="1">
    <location>
        <begin position="214"/>
        <end position="223"/>
    </location>
</feature>
<dbReference type="Pfam" id="PF02201">
    <property type="entry name" value="SWIB"/>
    <property type="match status" value="1"/>
</dbReference>
<dbReference type="GeneID" id="19205485"/>
<dbReference type="PROSITE" id="PS51925">
    <property type="entry name" value="SWIB_MDM2"/>
    <property type="match status" value="1"/>
</dbReference>
<dbReference type="RefSeq" id="XP_007769594.1">
    <property type="nucleotide sequence ID" value="XM_007771404.1"/>
</dbReference>
<dbReference type="OrthoDB" id="10251073at2759"/>
<proteinExistence type="predicted"/>
<dbReference type="KEGG" id="cput:CONPUDRAFT_166149"/>
<sequence>MAQSSPFPMPVFAGDTNTPVPMPVFAGDTTVPAPAHPAPALAPTPAPSTPAPVSSTPTSSHEPSSTPAPAPAAGHGPTAPFDARALEPAIYAILSAPSVDLSTISAKRVRKTLREKDAALDEPVRAHREAVDAVIAEVYGRVSAAAAATAANAAVAAGGVVEKKEEEGSEVGGKRKRGEGVEGEGEFAEEDGGEGEDGEDGEEDAEEEEEEKPPKKKSHKATPKSKLEEADAALARQLSSQLNARSTRHSSSRAGSANGGAKKGGGAAAKKGGRAKKSAATVDDSDGDGDEGGAGAGRKKKRKGAKGGGAKGGFAKEYMLSEPLSILVAAPKMSRPQVVSKLWEYIKAHELQNASNRREILCDATMRAVFACDKIDMFTMNKKLGQHLHEDQ</sequence>
<feature type="region of interest" description="Disordered" evidence="1">
    <location>
        <begin position="157"/>
        <end position="228"/>
    </location>
</feature>
<dbReference type="AlphaFoldDB" id="A0A5M3MNX0"/>
<dbReference type="PANTHER" id="PTHR13844">
    <property type="entry name" value="SWI/SNF-RELATED MATRIX-ASSOCIATED ACTIN-DEPENDENT REGULATOR OF CHROMATIN SUBFAMILY D"/>
    <property type="match status" value="1"/>
</dbReference>
<dbReference type="InterPro" id="IPR019835">
    <property type="entry name" value="SWIB_domain"/>
</dbReference>
<dbReference type="CDD" id="cd10567">
    <property type="entry name" value="SWIB-MDM2_like"/>
    <property type="match status" value="1"/>
</dbReference>
<keyword evidence="4" id="KW-1185">Reference proteome</keyword>
<dbReference type="Proteomes" id="UP000053558">
    <property type="component" value="Unassembled WGS sequence"/>
</dbReference>
<protein>
    <submittedName>
        <fullName evidence="3">SWIB-domain-containing protein</fullName>
    </submittedName>
</protein>
<evidence type="ECO:0000313" key="4">
    <source>
        <dbReference type="Proteomes" id="UP000053558"/>
    </source>
</evidence>
<accession>A0A5M3MNX0</accession>
<feature type="compositionally biased region" description="Gly residues" evidence="1">
    <location>
        <begin position="257"/>
        <end position="267"/>
    </location>
</feature>
<dbReference type="EMBL" id="JH711579">
    <property type="protein sequence ID" value="EIW80716.1"/>
    <property type="molecule type" value="Genomic_DNA"/>
</dbReference>
<dbReference type="InterPro" id="IPR036885">
    <property type="entry name" value="SWIB_MDM2_dom_sf"/>
</dbReference>
<reference evidence="4" key="1">
    <citation type="journal article" date="2012" name="Science">
        <title>The Paleozoic origin of enzymatic lignin decomposition reconstructed from 31 fungal genomes.</title>
        <authorList>
            <person name="Floudas D."/>
            <person name="Binder M."/>
            <person name="Riley R."/>
            <person name="Barry K."/>
            <person name="Blanchette R.A."/>
            <person name="Henrissat B."/>
            <person name="Martinez A.T."/>
            <person name="Otillar R."/>
            <person name="Spatafora J.W."/>
            <person name="Yadav J.S."/>
            <person name="Aerts A."/>
            <person name="Benoit I."/>
            <person name="Boyd A."/>
            <person name="Carlson A."/>
            <person name="Copeland A."/>
            <person name="Coutinho P.M."/>
            <person name="de Vries R.P."/>
            <person name="Ferreira P."/>
            <person name="Findley K."/>
            <person name="Foster B."/>
            <person name="Gaskell J."/>
            <person name="Glotzer D."/>
            <person name="Gorecki P."/>
            <person name="Heitman J."/>
            <person name="Hesse C."/>
            <person name="Hori C."/>
            <person name="Igarashi K."/>
            <person name="Jurgens J.A."/>
            <person name="Kallen N."/>
            <person name="Kersten P."/>
            <person name="Kohler A."/>
            <person name="Kuees U."/>
            <person name="Kumar T.K.A."/>
            <person name="Kuo A."/>
            <person name="LaButti K."/>
            <person name="Larrondo L.F."/>
            <person name="Lindquist E."/>
            <person name="Ling A."/>
            <person name="Lombard V."/>
            <person name="Lucas S."/>
            <person name="Lundell T."/>
            <person name="Martin R."/>
            <person name="McLaughlin D.J."/>
            <person name="Morgenstern I."/>
            <person name="Morin E."/>
            <person name="Murat C."/>
            <person name="Nagy L.G."/>
            <person name="Nolan M."/>
            <person name="Ohm R.A."/>
            <person name="Patyshakuliyeva A."/>
            <person name="Rokas A."/>
            <person name="Ruiz-Duenas F.J."/>
            <person name="Sabat G."/>
            <person name="Salamov A."/>
            <person name="Samejima M."/>
            <person name="Schmutz J."/>
            <person name="Slot J.C."/>
            <person name="St John F."/>
            <person name="Stenlid J."/>
            <person name="Sun H."/>
            <person name="Sun S."/>
            <person name="Syed K."/>
            <person name="Tsang A."/>
            <person name="Wiebenga A."/>
            <person name="Young D."/>
            <person name="Pisabarro A."/>
            <person name="Eastwood D.C."/>
            <person name="Martin F."/>
            <person name="Cullen D."/>
            <person name="Grigoriev I.V."/>
            <person name="Hibbett D.S."/>
        </authorList>
    </citation>
    <scope>NUCLEOTIDE SEQUENCE [LARGE SCALE GENOMIC DNA]</scope>
    <source>
        <strain evidence="4">RWD-64-598 SS2</strain>
    </source>
</reference>
<name>A0A5M3MNX0_CONPW</name>
<feature type="domain" description="DM2" evidence="2">
    <location>
        <begin position="313"/>
        <end position="390"/>
    </location>
</feature>
<evidence type="ECO:0000313" key="3">
    <source>
        <dbReference type="EMBL" id="EIW80716.1"/>
    </source>
</evidence>
<evidence type="ECO:0000256" key="1">
    <source>
        <dbReference type="SAM" id="MobiDB-lite"/>
    </source>
</evidence>
<dbReference type="SUPFAM" id="SSF47592">
    <property type="entry name" value="SWIB/MDM2 domain"/>
    <property type="match status" value="1"/>
</dbReference>
<comment type="caution">
    <text evidence="3">The sequence shown here is derived from an EMBL/GenBank/DDBJ whole genome shotgun (WGS) entry which is preliminary data.</text>
</comment>
<dbReference type="Gene3D" id="1.10.245.10">
    <property type="entry name" value="SWIB/MDM2 domain"/>
    <property type="match status" value="1"/>
</dbReference>
<gene>
    <name evidence="3" type="ORF">CONPUDRAFT_166149</name>
</gene>
<feature type="region of interest" description="Disordered" evidence="1">
    <location>
        <begin position="241"/>
        <end position="312"/>
    </location>
</feature>
<dbReference type="InterPro" id="IPR003121">
    <property type="entry name" value="SWIB_MDM2_domain"/>
</dbReference>
<feature type="compositionally biased region" description="Acidic residues" evidence="1">
    <location>
        <begin position="181"/>
        <end position="211"/>
    </location>
</feature>
<feature type="compositionally biased region" description="Pro residues" evidence="1">
    <location>
        <begin position="34"/>
        <end position="50"/>
    </location>
</feature>
<organism evidence="3 4">
    <name type="scientific">Coniophora puteana (strain RWD-64-598)</name>
    <name type="common">Brown rot fungus</name>
    <dbReference type="NCBI Taxonomy" id="741705"/>
    <lineage>
        <taxon>Eukaryota</taxon>
        <taxon>Fungi</taxon>
        <taxon>Dikarya</taxon>
        <taxon>Basidiomycota</taxon>
        <taxon>Agaricomycotina</taxon>
        <taxon>Agaricomycetes</taxon>
        <taxon>Agaricomycetidae</taxon>
        <taxon>Boletales</taxon>
        <taxon>Coniophorineae</taxon>
        <taxon>Coniophoraceae</taxon>
        <taxon>Coniophora</taxon>
    </lineage>
</organism>
<feature type="region of interest" description="Disordered" evidence="1">
    <location>
        <begin position="1"/>
        <end position="81"/>
    </location>
</feature>
<dbReference type="OMA" id="VCAMNET"/>
<feature type="compositionally biased region" description="Low complexity" evidence="1">
    <location>
        <begin position="51"/>
        <end position="80"/>
    </location>
</feature>
<dbReference type="SMART" id="SM00151">
    <property type="entry name" value="SWIB"/>
    <property type="match status" value="1"/>
</dbReference>